<sequence length="285" mass="32018">MSPSQKESLFDHYRKSLAAADLKTTHQDSLICPLCWQETRFDDLSLEHIMPGSVGGKRCILTCTQCNNEHGSSFDSHLAQFQKLRDGFKGHGTIPAKLKVLGKEVVANVEWGDGYKNINIVGKASNPAEVSAMQDDAKAGNVGELNLTLLYGYNKNNFQTGLLRCAYLAVFKCFGYEYANHEVVQVIRRRICDSTLEHPRLESLIGELRDGSLPYRDSYVIVPGNVNGVEFFLVILLLRKETVTNQFVYMPVPVARCDEFCDMMERSSKDNDGKKLTIPHELVFT</sequence>
<organism evidence="2 3">
    <name type="scientific">Adhaeretor mobilis</name>
    <dbReference type="NCBI Taxonomy" id="1930276"/>
    <lineage>
        <taxon>Bacteria</taxon>
        <taxon>Pseudomonadati</taxon>
        <taxon>Planctomycetota</taxon>
        <taxon>Planctomycetia</taxon>
        <taxon>Pirellulales</taxon>
        <taxon>Lacipirellulaceae</taxon>
        <taxon>Adhaeretor</taxon>
    </lineage>
</organism>
<dbReference type="KEGG" id="amob:HG15A2_19650"/>
<keyword evidence="3" id="KW-1185">Reference proteome</keyword>
<proteinExistence type="predicted"/>
<evidence type="ECO:0000259" key="1">
    <source>
        <dbReference type="Pfam" id="PF14279"/>
    </source>
</evidence>
<dbReference type="Proteomes" id="UP000319852">
    <property type="component" value="Chromosome"/>
</dbReference>
<dbReference type="Pfam" id="PF14279">
    <property type="entry name" value="HNH_5"/>
    <property type="match status" value="1"/>
</dbReference>
<protein>
    <recommendedName>
        <fullName evidence="1">HNH endonuclease 5 domain-containing protein</fullName>
    </recommendedName>
</protein>
<name>A0A517MUX3_9BACT</name>
<evidence type="ECO:0000313" key="2">
    <source>
        <dbReference type="EMBL" id="QDS98684.1"/>
    </source>
</evidence>
<feature type="domain" description="HNH endonuclease 5" evidence="1">
    <location>
        <begin position="32"/>
        <end position="79"/>
    </location>
</feature>
<dbReference type="RefSeq" id="WP_218932435.1">
    <property type="nucleotide sequence ID" value="NZ_CP036263.1"/>
</dbReference>
<evidence type="ECO:0000313" key="3">
    <source>
        <dbReference type="Proteomes" id="UP000319852"/>
    </source>
</evidence>
<dbReference type="AlphaFoldDB" id="A0A517MUX3"/>
<accession>A0A517MUX3</accession>
<reference evidence="2 3" key="1">
    <citation type="submission" date="2019-02" db="EMBL/GenBank/DDBJ databases">
        <title>Deep-cultivation of Planctomycetes and their phenomic and genomic characterization uncovers novel biology.</title>
        <authorList>
            <person name="Wiegand S."/>
            <person name="Jogler M."/>
            <person name="Boedeker C."/>
            <person name="Pinto D."/>
            <person name="Vollmers J."/>
            <person name="Rivas-Marin E."/>
            <person name="Kohn T."/>
            <person name="Peeters S.H."/>
            <person name="Heuer A."/>
            <person name="Rast P."/>
            <person name="Oberbeckmann S."/>
            <person name="Bunk B."/>
            <person name="Jeske O."/>
            <person name="Meyerdierks A."/>
            <person name="Storesund J.E."/>
            <person name="Kallscheuer N."/>
            <person name="Luecker S."/>
            <person name="Lage O.M."/>
            <person name="Pohl T."/>
            <person name="Merkel B.J."/>
            <person name="Hornburger P."/>
            <person name="Mueller R.-W."/>
            <person name="Bruemmer F."/>
            <person name="Labrenz M."/>
            <person name="Spormann A.M."/>
            <person name="Op den Camp H."/>
            <person name="Overmann J."/>
            <person name="Amann R."/>
            <person name="Jetten M.S.M."/>
            <person name="Mascher T."/>
            <person name="Medema M.H."/>
            <person name="Devos D.P."/>
            <person name="Kaster A.-K."/>
            <person name="Ovreas L."/>
            <person name="Rohde M."/>
            <person name="Galperin M.Y."/>
            <person name="Jogler C."/>
        </authorList>
    </citation>
    <scope>NUCLEOTIDE SEQUENCE [LARGE SCALE GENOMIC DNA]</scope>
    <source>
        <strain evidence="2 3">HG15A2</strain>
    </source>
</reference>
<gene>
    <name evidence="2" type="ORF">HG15A2_19650</name>
</gene>
<dbReference type="EMBL" id="CP036263">
    <property type="protein sequence ID" value="QDS98684.1"/>
    <property type="molecule type" value="Genomic_DNA"/>
</dbReference>
<dbReference type="InterPro" id="IPR029471">
    <property type="entry name" value="HNH_5"/>
</dbReference>